<protein>
    <submittedName>
        <fullName evidence="1">Uncharacterized protein</fullName>
    </submittedName>
</protein>
<organism evidence="1 2">
    <name type="scientific">Chlorella ohadii</name>
    <dbReference type="NCBI Taxonomy" id="2649997"/>
    <lineage>
        <taxon>Eukaryota</taxon>
        <taxon>Viridiplantae</taxon>
        <taxon>Chlorophyta</taxon>
        <taxon>core chlorophytes</taxon>
        <taxon>Trebouxiophyceae</taxon>
        <taxon>Chlorellales</taxon>
        <taxon>Chlorellaceae</taxon>
        <taxon>Chlorella clade</taxon>
        <taxon>Chlorella</taxon>
    </lineage>
</organism>
<name>A0AAD5H523_9CHLO</name>
<keyword evidence="2" id="KW-1185">Reference proteome</keyword>
<accession>A0AAD5H523</accession>
<sequence length="324" mass="33301">MTTAAVETKQQWGAAPPGVALQAAAAAPGGGGATATTSAGLVPPLEAQLAASRTSLLHPQAFFVSWQGVLTLAYSGFTEALLDLKQRITAAHPTLPPENPGSKWPKTSIGCLRDGRRLTPEQLATLCRICSEESAAFQQLQQQAAAGNGAAAGAAAALGPAVAVDSACIALFECRSLERLLSCRHVDFQGGLDGAPPNSEELQRVAAILAEPSSPTYWFEASRDGNREAHYRGPHLGATLMHPLLPARPVPAEAAAANAAAAAAGDSPVAAAGAAAGSRGGAADRQALVAAIERFRRRVDAQLPGLYAWFSDASLHITLRALIN</sequence>
<gene>
    <name evidence="1" type="ORF">COHA_006631</name>
</gene>
<reference evidence="1" key="1">
    <citation type="submission" date="2020-11" db="EMBL/GenBank/DDBJ databases">
        <title>Chlorella ohadii genome sequencing and assembly.</title>
        <authorList>
            <person name="Murik O."/>
            <person name="Treves H."/>
            <person name="Kedem I."/>
            <person name="Shotland Y."/>
            <person name="Kaplan A."/>
        </authorList>
    </citation>
    <scope>NUCLEOTIDE SEQUENCE</scope>
    <source>
        <strain evidence="1">1</strain>
    </source>
</reference>
<dbReference type="AlphaFoldDB" id="A0AAD5H523"/>
<evidence type="ECO:0000313" key="1">
    <source>
        <dbReference type="EMBL" id="KAI7839632.1"/>
    </source>
</evidence>
<comment type="caution">
    <text evidence="1">The sequence shown here is derived from an EMBL/GenBank/DDBJ whole genome shotgun (WGS) entry which is preliminary data.</text>
</comment>
<dbReference type="Proteomes" id="UP001205105">
    <property type="component" value="Unassembled WGS sequence"/>
</dbReference>
<proteinExistence type="predicted"/>
<dbReference type="EMBL" id="JADXDR010000096">
    <property type="protein sequence ID" value="KAI7839632.1"/>
    <property type="molecule type" value="Genomic_DNA"/>
</dbReference>
<evidence type="ECO:0000313" key="2">
    <source>
        <dbReference type="Proteomes" id="UP001205105"/>
    </source>
</evidence>